<dbReference type="GeneID" id="92031081"/>
<keyword evidence="3" id="KW-1185">Reference proteome</keyword>
<feature type="region of interest" description="Disordered" evidence="1">
    <location>
        <begin position="139"/>
        <end position="376"/>
    </location>
</feature>
<dbReference type="PRINTS" id="PR01217">
    <property type="entry name" value="PRICHEXTENSN"/>
</dbReference>
<dbReference type="EMBL" id="JBBPEH010000006">
    <property type="protein sequence ID" value="KAK7536968.1"/>
    <property type="molecule type" value="Genomic_DNA"/>
</dbReference>
<sequence length="376" mass="41110">MAVEWAASVSDWGVLEMGLKPMAMDWERDGCNSVSRKWKERKGKEEGGERGMSYRLDWRSVEEEEYKRVFGSRWLGLEAGKQATQFAIAGTDDISTAFFITSRSRNEAAFAIMRFSNTLLLTLASASVAVTGLPTAAASSLPGDVATQQHHPDSNDHKHPGDPPKEHHHADQPPAAAALAARDEEHKKKPKPKPHGAPKPGAPKPSGKPPVEARGEEHEKPEGHESKKPEPKGPKPTDKPHGKPHGKPPVEARDEEHKKPKPKPEDLKPKGPKPTEKPHGKPPVEARDEEHKKPEGHESKKPEPKGPKPTGKPDHKEPPKSKGPKPTGKPPVEARGDEHHKKPEGPKPTGKPDHKDPPKPKDPKPTGKPKQPPADE</sequence>
<dbReference type="Proteomes" id="UP001360953">
    <property type="component" value="Unassembled WGS sequence"/>
</dbReference>
<reference evidence="2 3" key="1">
    <citation type="submission" date="2024-04" db="EMBL/GenBank/DDBJ databases">
        <title>Phyllosticta paracitricarpa is synonymous to the EU quarantine fungus P. citricarpa based on phylogenomic analyses.</title>
        <authorList>
            <consortium name="Lawrence Berkeley National Laboratory"/>
            <person name="Van ingen-buijs V.A."/>
            <person name="Van westerhoven A.C."/>
            <person name="Haridas S."/>
            <person name="Skiadas P."/>
            <person name="Martin F."/>
            <person name="Groenewald J.Z."/>
            <person name="Crous P.W."/>
            <person name="Seidl M.F."/>
        </authorList>
    </citation>
    <scope>NUCLEOTIDE SEQUENCE [LARGE SCALE GENOMIC DNA]</scope>
    <source>
        <strain evidence="2 3">CPC 17464</strain>
    </source>
</reference>
<evidence type="ECO:0000313" key="3">
    <source>
        <dbReference type="Proteomes" id="UP001360953"/>
    </source>
</evidence>
<feature type="compositionally biased region" description="Basic and acidic residues" evidence="1">
    <location>
        <begin position="150"/>
        <end position="171"/>
    </location>
</feature>
<evidence type="ECO:0000313" key="2">
    <source>
        <dbReference type="EMBL" id="KAK7536968.1"/>
    </source>
</evidence>
<feature type="compositionally biased region" description="Basic and acidic residues" evidence="1">
    <location>
        <begin position="211"/>
        <end position="241"/>
    </location>
</feature>
<feature type="compositionally biased region" description="Basic and acidic residues" evidence="1">
    <location>
        <begin position="248"/>
        <end position="320"/>
    </location>
</feature>
<feature type="compositionally biased region" description="Basic and acidic residues" evidence="1">
    <location>
        <begin position="332"/>
        <end position="365"/>
    </location>
</feature>
<dbReference type="RefSeq" id="XP_066655119.1">
    <property type="nucleotide sequence ID" value="XM_066798175.1"/>
</dbReference>
<evidence type="ECO:0000256" key="1">
    <source>
        <dbReference type="SAM" id="MobiDB-lite"/>
    </source>
</evidence>
<proteinExistence type="predicted"/>
<protein>
    <submittedName>
        <fullName evidence="2">Uncharacterized protein</fullName>
    </submittedName>
</protein>
<name>A0ABR1LP62_9PEZI</name>
<feature type="compositionally biased region" description="Pro residues" evidence="1">
    <location>
        <begin position="197"/>
        <end position="208"/>
    </location>
</feature>
<comment type="caution">
    <text evidence="2">The sequence shown here is derived from an EMBL/GenBank/DDBJ whole genome shotgun (WGS) entry which is preliminary data.</text>
</comment>
<gene>
    <name evidence="2" type="ORF">J3D65DRAFT_603016</name>
</gene>
<accession>A0ABR1LP62</accession>
<organism evidence="2 3">
    <name type="scientific">Phyllosticta citribraziliensis</name>
    <dbReference type="NCBI Taxonomy" id="989973"/>
    <lineage>
        <taxon>Eukaryota</taxon>
        <taxon>Fungi</taxon>
        <taxon>Dikarya</taxon>
        <taxon>Ascomycota</taxon>
        <taxon>Pezizomycotina</taxon>
        <taxon>Dothideomycetes</taxon>
        <taxon>Dothideomycetes incertae sedis</taxon>
        <taxon>Botryosphaeriales</taxon>
        <taxon>Phyllostictaceae</taxon>
        <taxon>Phyllosticta</taxon>
    </lineage>
</organism>